<keyword evidence="2 4" id="KW-0963">Cytoplasm</keyword>
<comment type="similarity">
    <text evidence="4">Belongs to the NapD family.</text>
</comment>
<dbReference type="AlphaFoldDB" id="A0A369CI13"/>
<dbReference type="Pfam" id="PF03927">
    <property type="entry name" value="NapD"/>
    <property type="match status" value="1"/>
</dbReference>
<organism evidence="5 6">
    <name type="scientific">Thioalbus denitrificans</name>
    <dbReference type="NCBI Taxonomy" id="547122"/>
    <lineage>
        <taxon>Bacteria</taxon>
        <taxon>Pseudomonadati</taxon>
        <taxon>Pseudomonadota</taxon>
        <taxon>Gammaproteobacteria</taxon>
        <taxon>Chromatiales</taxon>
        <taxon>Ectothiorhodospiraceae</taxon>
        <taxon>Thioalbus</taxon>
    </lineage>
</organism>
<dbReference type="PANTHER" id="PTHR38603">
    <property type="entry name" value="CHAPERONE NAPD"/>
    <property type="match status" value="1"/>
</dbReference>
<reference evidence="5 6" key="1">
    <citation type="submission" date="2018-07" db="EMBL/GenBank/DDBJ databases">
        <title>Genomic Encyclopedia of Type Strains, Phase IV (KMG-IV): sequencing the most valuable type-strain genomes for metagenomic binning, comparative biology and taxonomic classification.</title>
        <authorList>
            <person name="Goeker M."/>
        </authorList>
    </citation>
    <scope>NUCLEOTIDE SEQUENCE [LARGE SCALE GENOMIC DNA]</scope>
    <source>
        <strain evidence="5 6">DSM 26407</strain>
    </source>
</reference>
<dbReference type="Gene3D" id="3.30.70.920">
    <property type="match status" value="1"/>
</dbReference>
<gene>
    <name evidence="4" type="primary">napD</name>
    <name evidence="5" type="ORF">DFQ59_101216</name>
</gene>
<comment type="caution">
    <text evidence="5">The sequence shown here is derived from an EMBL/GenBank/DDBJ whole genome shotgun (WGS) entry which is preliminary data.</text>
</comment>
<comment type="function">
    <text evidence="4">Chaperone for NapA, the catalytic subunit of the periplasmic nitrate reductase. It binds directly and specifically to the twin-arginine signal peptide of NapA, preventing premature interaction with the Tat translocase and premature export.</text>
</comment>
<dbReference type="HAMAP" id="MF_02200">
    <property type="entry name" value="NapD"/>
    <property type="match status" value="1"/>
</dbReference>
<dbReference type="Proteomes" id="UP000252707">
    <property type="component" value="Unassembled WGS sequence"/>
</dbReference>
<accession>A0A369CI13</accession>
<dbReference type="PANTHER" id="PTHR38603:SF1">
    <property type="entry name" value="CHAPERONE NAPD"/>
    <property type="match status" value="1"/>
</dbReference>
<evidence type="ECO:0000256" key="3">
    <source>
        <dbReference type="ARBA" id="ARBA00023186"/>
    </source>
</evidence>
<dbReference type="EMBL" id="QPJY01000001">
    <property type="protein sequence ID" value="RCX32918.1"/>
    <property type="molecule type" value="Genomic_DNA"/>
</dbReference>
<dbReference type="InterPro" id="IPR005623">
    <property type="entry name" value="Chaperone_NapD_NO3_reduct"/>
</dbReference>
<protein>
    <recommendedName>
        <fullName evidence="4">Chaperone NapD</fullName>
    </recommendedName>
    <alternativeName>
        <fullName evidence="4">NapA signal peptide-binding chaperone NapD</fullName>
    </alternativeName>
</protein>
<dbReference type="GO" id="GO:0051224">
    <property type="term" value="P:negative regulation of protein transport"/>
    <property type="evidence" value="ECO:0007669"/>
    <property type="project" value="UniProtKB-UniRule"/>
</dbReference>
<keyword evidence="6" id="KW-1185">Reference proteome</keyword>
<comment type="subcellular location">
    <subcellularLocation>
        <location evidence="1 4">Cytoplasm</location>
    </subcellularLocation>
</comment>
<comment type="subunit">
    <text evidence="4">Interacts with the cytoplasmic NapA precursor.</text>
</comment>
<evidence type="ECO:0000256" key="4">
    <source>
        <dbReference type="HAMAP-Rule" id="MF_02200"/>
    </source>
</evidence>
<evidence type="ECO:0000313" key="6">
    <source>
        <dbReference type="Proteomes" id="UP000252707"/>
    </source>
</evidence>
<evidence type="ECO:0000256" key="2">
    <source>
        <dbReference type="ARBA" id="ARBA00022490"/>
    </source>
</evidence>
<dbReference type="GO" id="GO:0005737">
    <property type="term" value="C:cytoplasm"/>
    <property type="evidence" value="ECO:0007669"/>
    <property type="project" value="UniProtKB-SubCell"/>
</dbReference>
<dbReference type="RefSeq" id="WP_170141982.1">
    <property type="nucleotide sequence ID" value="NZ_QPJY01000001.1"/>
</dbReference>
<keyword evidence="3 4" id="KW-0143">Chaperone</keyword>
<proteinExistence type="inferred from homology"/>
<sequence>MNLCSMVLNARPAQAAAVRTRLEAIEGVEVHAVSDTGRLVLTLEHPDRTYYAETMMQMHNVAGVLSAALIYEFHDEQEVTQKEVSQ</sequence>
<name>A0A369CI13_9GAMM</name>
<evidence type="ECO:0000256" key="1">
    <source>
        <dbReference type="ARBA" id="ARBA00004496"/>
    </source>
</evidence>
<dbReference type="GO" id="GO:0005048">
    <property type="term" value="F:signal sequence binding"/>
    <property type="evidence" value="ECO:0007669"/>
    <property type="project" value="UniProtKB-UniRule"/>
</dbReference>
<evidence type="ECO:0000313" key="5">
    <source>
        <dbReference type="EMBL" id="RCX32918.1"/>
    </source>
</evidence>